<evidence type="ECO:0000256" key="1">
    <source>
        <dbReference type="ARBA" id="ARBA00008324"/>
    </source>
</evidence>
<dbReference type="CDD" id="cd03443">
    <property type="entry name" value="PaaI_thioesterase"/>
    <property type="match status" value="1"/>
</dbReference>
<evidence type="ECO:0000313" key="5">
    <source>
        <dbReference type="Proteomes" id="UP000440713"/>
    </source>
</evidence>
<dbReference type="AlphaFoldDB" id="A0A6N7WYE5"/>
<evidence type="ECO:0000256" key="2">
    <source>
        <dbReference type="ARBA" id="ARBA00022801"/>
    </source>
</evidence>
<dbReference type="SUPFAM" id="SSF54637">
    <property type="entry name" value="Thioesterase/thiol ester dehydrase-isomerase"/>
    <property type="match status" value="1"/>
</dbReference>
<evidence type="ECO:0000259" key="3">
    <source>
        <dbReference type="Pfam" id="PF03061"/>
    </source>
</evidence>
<protein>
    <submittedName>
        <fullName evidence="4">PaaI family thioesterase</fullName>
    </submittedName>
</protein>
<dbReference type="EMBL" id="VUNE01000001">
    <property type="protein sequence ID" value="MST61710.1"/>
    <property type="molecule type" value="Genomic_DNA"/>
</dbReference>
<dbReference type="NCBIfam" id="TIGR00369">
    <property type="entry name" value="unchar_dom_1"/>
    <property type="match status" value="1"/>
</dbReference>
<name>A0A6N7WYE5_9FIRM</name>
<feature type="domain" description="Thioesterase" evidence="3">
    <location>
        <begin position="48"/>
        <end position="124"/>
    </location>
</feature>
<dbReference type="InterPro" id="IPR003736">
    <property type="entry name" value="PAAI_dom"/>
</dbReference>
<dbReference type="Pfam" id="PF03061">
    <property type="entry name" value="4HBT"/>
    <property type="match status" value="1"/>
</dbReference>
<dbReference type="PANTHER" id="PTHR21660:SF1">
    <property type="entry name" value="ACYL-COENZYME A THIOESTERASE 13"/>
    <property type="match status" value="1"/>
</dbReference>
<dbReference type="InterPro" id="IPR039298">
    <property type="entry name" value="ACOT13"/>
</dbReference>
<dbReference type="RefSeq" id="WP_154537101.1">
    <property type="nucleotide sequence ID" value="NZ_JAQYHJ010000063.1"/>
</dbReference>
<dbReference type="PANTHER" id="PTHR21660">
    <property type="entry name" value="THIOESTERASE SUPERFAMILY MEMBER-RELATED"/>
    <property type="match status" value="1"/>
</dbReference>
<organism evidence="4 5">
    <name type="scientific">Peptostreptococcus porci</name>
    <dbReference type="NCBI Taxonomy" id="2652282"/>
    <lineage>
        <taxon>Bacteria</taxon>
        <taxon>Bacillati</taxon>
        <taxon>Bacillota</taxon>
        <taxon>Clostridia</taxon>
        <taxon>Peptostreptococcales</taxon>
        <taxon>Peptostreptococcaceae</taxon>
        <taxon>Peptostreptococcus</taxon>
    </lineage>
</organism>
<dbReference type="InterPro" id="IPR006683">
    <property type="entry name" value="Thioestr_dom"/>
</dbReference>
<reference evidence="4 5" key="1">
    <citation type="submission" date="2019-08" db="EMBL/GenBank/DDBJ databases">
        <title>In-depth cultivation of the pig gut microbiome towards novel bacterial diversity and tailored functional studies.</title>
        <authorList>
            <person name="Wylensek D."/>
            <person name="Hitch T.C.A."/>
            <person name="Clavel T."/>
        </authorList>
    </citation>
    <scope>NUCLEOTIDE SEQUENCE [LARGE SCALE GENOMIC DNA]</scope>
    <source>
        <strain evidence="4 5">WCA-SAB-591-4A-A</strain>
    </source>
</reference>
<evidence type="ECO:0000313" key="4">
    <source>
        <dbReference type="EMBL" id="MST61710.1"/>
    </source>
</evidence>
<keyword evidence="2" id="KW-0378">Hydrolase</keyword>
<sequence length="137" mass="15022">MENKYYKRVKESFDKQNFLGYIGANLEDADYGSVIISCNNKPELTQQQGFLHGGLITTLADVSCGYASLTTMPDDCEVLTVEFKINIMNATKTDKLISKGKVIKTGKTLVISEAVVTDSTGEKIIAKMLSTMIVAKK</sequence>
<dbReference type="GO" id="GO:0047617">
    <property type="term" value="F:fatty acyl-CoA hydrolase activity"/>
    <property type="evidence" value="ECO:0007669"/>
    <property type="project" value="InterPro"/>
</dbReference>
<keyword evidence="5" id="KW-1185">Reference proteome</keyword>
<dbReference type="InterPro" id="IPR029069">
    <property type="entry name" value="HotDog_dom_sf"/>
</dbReference>
<gene>
    <name evidence="4" type="ORF">FYJ71_01820</name>
</gene>
<dbReference type="Gene3D" id="3.10.129.10">
    <property type="entry name" value="Hotdog Thioesterase"/>
    <property type="match status" value="1"/>
</dbReference>
<accession>A0A6N7WYE5</accession>
<comment type="similarity">
    <text evidence="1">Belongs to the thioesterase PaaI family.</text>
</comment>
<comment type="caution">
    <text evidence="4">The sequence shown here is derived from an EMBL/GenBank/DDBJ whole genome shotgun (WGS) entry which is preliminary data.</text>
</comment>
<dbReference type="Proteomes" id="UP000440713">
    <property type="component" value="Unassembled WGS sequence"/>
</dbReference>
<proteinExistence type="inferred from homology"/>